<dbReference type="STRING" id="388357.GCA_001580365_01036"/>
<dbReference type="Gene3D" id="1.20.120.450">
    <property type="entry name" value="dinb family like domain"/>
    <property type="match status" value="1"/>
</dbReference>
<dbReference type="Pfam" id="PF11716">
    <property type="entry name" value="MDMPI_N"/>
    <property type="match status" value="1"/>
</dbReference>
<comment type="caution">
    <text evidence="2">The sequence shown here is derived from an EMBL/GenBank/DDBJ whole genome shotgun (WGS) entry which is preliminary data.</text>
</comment>
<dbReference type="InterPro" id="IPR017517">
    <property type="entry name" value="Maleyloyr_isom"/>
</dbReference>
<keyword evidence="2" id="KW-0670">Pyruvate</keyword>
<dbReference type="EMBL" id="BJZS01000002">
    <property type="protein sequence ID" value="GEO93932.1"/>
    <property type="molecule type" value="Genomic_DNA"/>
</dbReference>
<evidence type="ECO:0000259" key="1">
    <source>
        <dbReference type="Pfam" id="PF11716"/>
    </source>
</evidence>
<dbReference type="SUPFAM" id="SSF109854">
    <property type="entry name" value="DinB/YfiT-like putative metalloenzymes"/>
    <property type="match status" value="1"/>
</dbReference>
<dbReference type="AlphaFoldDB" id="A0A512I899"/>
<dbReference type="SUPFAM" id="SSF55718">
    <property type="entry name" value="SCP-like"/>
    <property type="match status" value="1"/>
</dbReference>
<dbReference type="Proteomes" id="UP000321103">
    <property type="component" value="Unassembled WGS sequence"/>
</dbReference>
<sequence length="232" mass="25533">MSDPTRLHTDLSRLGRETDRFLATAESLSGEELAAPSLCGGWSRAHVVAHLASNGRALVRLVDWAVTGREQRPYASPEARNREIDELAALPREELLRRTRESAAYFAEQCRRLGGDLAVDEVHMHGKRIPASAVVALRNSEIVVHHHDLDTAWTLERAEPDSLLDALEAAVRTMRAKDAPGMTLVTEEGDEWVIGDGAARVRSDRAGLLAWLARGQAGRVTAEERLPALPTW</sequence>
<dbReference type="GO" id="GO:0016853">
    <property type="term" value="F:isomerase activity"/>
    <property type="evidence" value="ECO:0007669"/>
    <property type="project" value="UniProtKB-KW"/>
</dbReference>
<reference evidence="2 3" key="1">
    <citation type="submission" date="2019-07" db="EMBL/GenBank/DDBJ databases">
        <title>Whole genome shotgun sequence of Kocuria turfanensis NBRC 107627.</title>
        <authorList>
            <person name="Hosoyama A."/>
            <person name="Uohara A."/>
            <person name="Ohji S."/>
            <person name="Ichikawa N."/>
        </authorList>
    </citation>
    <scope>NUCLEOTIDE SEQUENCE [LARGE SCALE GENOMIC DNA]</scope>
    <source>
        <strain evidence="2 3">NBRC 107627</strain>
    </source>
</reference>
<evidence type="ECO:0000313" key="2">
    <source>
        <dbReference type="EMBL" id="GEO93932.1"/>
    </source>
</evidence>
<evidence type="ECO:0000313" key="3">
    <source>
        <dbReference type="Proteomes" id="UP000321103"/>
    </source>
</evidence>
<name>A0A512I899_9MICC</name>
<protein>
    <submittedName>
        <fullName evidence="2">Maleylpyruvate isomerase</fullName>
    </submittedName>
</protein>
<dbReference type="RefSeq" id="WP_062734873.1">
    <property type="nucleotide sequence ID" value="NZ_BJZS01000002.1"/>
</dbReference>
<keyword evidence="3" id="KW-1185">Reference proteome</keyword>
<dbReference type="InterPro" id="IPR034660">
    <property type="entry name" value="DinB/YfiT-like"/>
</dbReference>
<dbReference type="GO" id="GO:0046872">
    <property type="term" value="F:metal ion binding"/>
    <property type="evidence" value="ECO:0007669"/>
    <property type="project" value="InterPro"/>
</dbReference>
<dbReference type="InterPro" id="IPR024344">
    <property type="entry name" value="MDMPI_metal-binding"/>
</dbReference>
<organism evidence="2 3">
    <name type="scientific">Kocuria turfanensis</name>
    <dbReference type="NCBI Taxonomy" id="388357"/>
    <lineage>
        <taxon>Bacteria</taxon>
        <taxon>Bacillati</taxon>
        <taxon>Actinomycetota</taxon>
        <taxon>Actinomycetes</taxon>
        <taxon>Micrococcales</taxon>
        <taxon>Micrococcaceae</taxon>
        <taxon>Kocuria</taxon>
    </lineage>
</organism>
<keyword evidence="2" id="KW-0413">Isomerase</keyword>
<gene>
    <name evidence="2" type="ORF">KTU01_00550</name>
</gene>
<feature type="domain" description="Mycothiol-dependent maleylpyruvate isomerase metal-binding" evidence="1">
    <location>
        <begin position="15"/>
        <end position="149"/>
    </location>
</feature>
<dbReference type="InterPro" id="IPR036527">
    <property type="entry name" value="SCP2_sterol-bd_dom_sf"/>
</dbReference>
<accession>A0A512I899</accession>
<proteinExistence type="predicted"/>
<dbReference type="NCBIfam" id="TIGR03083">
    <property type="entry name" value="maleylpyruvate isomerase family mycothiol-dependent enzyme"/>
    <property type="match status" value="1"/>
</dbReference>